<name>A0A2W1N4K1_9FLAO</name>
<keyword evidence="4" id="KW-0521">NADP</keyword>
<feature type="transmembrane region" description="Helical" evidence="10">
    <location>
        <begin position="160"/>
        <end position="180"/>
    </location>
</feature>
<dbReference type="SUPFAM" id="SSF52467">
    <property type="entry name" value="DHS-like NAD/FAD-binding domain"/>
    <property type="match status" value="1"/>
</dbReference>
<evidence type="ECO:0000256" key="7">
    <source>
        <dbReference type="ARBA" id="ARBA00023027"/>
    </source>
</evidence>
<evidence type="ECO:0000256" key="2">
    <source>
        <dbReference type="ARBA" id="ARBA00012943"/>
    </source>
</evidence>
<dbReference type="GO" id="GO:0016020">
    <property type="term" value="C:membrane"/>
    <property type="evidence" value="ECO:0007669"/>
    <property type="project" value="UniProtKB-SubCell"/>
</dbReference>
<keyword evidence="6 10" id="KW-1133">Transmembrane helix</keyword>
<dbReference type="Gene3D" id="3.40.50.1220">
    <property type="entry name" value="TPP-binding domain"/>
    <property type="match status" value="1"/>
</dbReference>
<evidence type="ECO:0000313" key="12">
    <source>
        <dbReference type="EMBL" id="PZE18744.1"/>
    </source>
</evidence>
<keyword evidence="8 10" id="KW-0472">Membrane</keyword>
<organism evidence="12 13">
    <name type="scientific">Putridiphycobacter roseus</name>
    <dbReference type="NCBI Taxonomy" id="2219161"/>
    <lineage>
        <taxon>Bacteria</taxon>
        <taxon>Pseudomonadati</taxon>
        <taxon>Bacteroidota</taxon>
        <taxon>Flavobacteriia</taxon>
        <taxon>Flavobacteriales</taxon>
        <taxon>Crocinitomicaceae</taxon>
        <taxon>Putridiphycobacter</taxon>
    </lineage>
</organism>
<evidence type="ECO:0000256" key="1">
    <source>
        <dbReference type="ARBA" id="ARBA00004141"/>
    </source>
</evidence>
<dbReference type="EC" id="7.1.1.1" evidence="2"/>
<gene>
    <name evidence="12" type="ORF">DNU06_02635</name>
</gene>
<dbReference type="Proteomes" id="UP000249248">
    <property type="component" value="Unassembled WGS sequence"/>
</dbReference>
<dbReference type="AlphaFoldDB" id="A0A2W1N4K1"/>
<evidence type="ECO:0000256" key="10">
    <source>
        <dbReference type="SAM" id="Phobius"/>
    </source>
</evidence>
<evidence type="ECO:0000256" key="8">
    <source>
        <dbReference type="ARBA" id="ARBA00023136"/>
    </source>
</evidence>
<comment type="caution">
    <text evidence="12">The sequence shown here is derived from an EMBL/GenBank/DDBJ whole genome shotgun (WGS) entry which is preliminary data.</text>
</comment>
<feature type="transmembrane region" description="Helical" evidence="10">
    <location>
        <begin position="60"/>
        <end position="80"/>
    </location>
</feature>
<evidence type="ECO:0000256" key="3">
    <source>
        <dbReference type="ARBA" id="ARBA00022692"/>
    </source>
</evidence>
<comment type="subcellular location">
    <subcellularLocation>
        <location evidence="1">Membrane</location>
        <topology evidence="1">Multi-pass membrane protein</topology>
    </subcellularLocation>
</comment>
<feature type="transmembrane region" description="Helical" evidence="10">
    <location>
        <begin position="186"/>
        <end position="208"/>
    </location>
</feature>
<proteinExistence type="predicted"/>
<dbReference type="InterPro" id="IPR034300">
    <property type="entry name" value="PNTB-like"/>
</dbReference>
<evidence type="ECO:0000256" key="6">
    <source>
        <dbReference type="ARBA" id="ARBA00022989"/>
    </source>
</evidence>
<comment type="catalytic activity">
    <reaction evidence="9">
        <text>NAD(+) + NADPH + H(+)(in) = NADH + NADP(+) + H(+)(out)</text>
        <dbReference type="Rhea" id="RHEA:47992"/>
        <dbReference type="ChEBI" id="CHEBI:15378"/>
        <dbReference type="ChEBI" id="CHEBI:57540"/>
        <dbReference type="ChEBI" id="CHEBI:57783"/>
        <dbReference type="ChEBI" id="CHEBI:57945"/>
        <dbReference type="ChEBI" id="CHEBI:58349"/>
        <dbReference type="EC" id="7.1.1.1"/>
    </reaction>
</comment>
<evidence type="ECO:0000256" key="9">
    <source>
        <dbReference type="ARBA" id="ARBA00048202"/>
    </source>
</evidence>
<feature type="transmembrane region" description="Helical" evidence="10">
    <location>
        <begin position="241"/>
        <end position="261"/>
    </location>
</feature>
<feature type="transmembrane region" description="Helical" evidence="10">
    <location>
        <begin position="215"/>
        <end position="235"/>
    </location>
</feature>
<dbReference type="PANTHER" id="PTHR44758">
    <property type="entry name" value="NAD(P) TRANSHYDROGENASE SUBUNIT BETA"/>
    <property type="match status" value="1"/>
</dbReference>
<keyword evidence="7" id="KW-0520">NAD</keyword>
<dbReference type="OrthoDB" id="9763786at2"/>
<dbReference type="InterPro" id="IPR029035">
    <property type="entry name" value="DHS-like_NAD/FAD-binding_dom"/>
</dbReference>
<feature type="transmembrane region" description="Helical" evidence="10">
    <location>
        <begin position="125"/>
        <end position="148"/>
    </location>
</feature>
<sequence length="462" mass="49281">MILTGNIGIFAATASFLMGMMIMGNPKKAVFGNFLLVVGMIVAIVSTILIQSSIENGMQWNNLLLIFGLLIVGTVIGKKISFGFQLTKMPELVSLFNGFGGLAAGLIGLVGTLNFSLVSDALSSAILLVSVFLGFLTFSASFIAFLKLGGKFKKYIPHNGTYSVVSLVISVLLIFVLLFYPNINTYMLLVGLLITFSLIHGVFFANGVGGGDMPILISILNGLTGVLTVISGIYFESAIMILSGVFVGATGIILTVQMCGAMNTSILKVFLGPTAKAVSSDEATNYEVLRETSPVKVAADLTLVKKVVIVPGFGLAVAKAQKLCRELKDELNAMDIELKFVIHPVAGRMPGHMNVLLAEAGIEYADILDLDKGNDYLSETDLCLVIGANDVVNTAAENDSDSSIHGMPIVQTYKSKKVVIVKRSLSPGYAGIKNPLFEHATAEMLFVDAKEAIDRILTELKM</sequence>
<dbReference type="Pfam" id="PF02233">
    <property type="entry name" value="PNTB"/>
    <property type="match status" value="1"/>
</dbReference>
<protein>
    <recommendedName>
        <fullName evidence="2">proton-translocating NAD(P)(+) transhydrogenase</fullName>
        <ecNumber evidence="2">7.1.1.1</ecNumber>
    </recommendedName>
</protein>
<feature type="domain" description="NADP transhydrogenase beta-like" evidence="11">
    <location>
        <begin position="8"/>
        <end position="458"/>
    </location>
</feature>
<keyword evidence="3 10" id="KW-0812">Transmembrane</keyword>
<evidence type="ECO:0000256" key="5">
    <source>
        <dbReference type="ARBA" id="ARBA00022967"/>
    </source>
</evidence>
<dbReference type="RefSeq" id="WP_111061645.1">
    <property type="nucleotide sequence ID" value="NZ_JBHUCU010000007.1"/>
</dbReference>
<evidence type="ECO:0000313" key="13">
    <source>
        <dbReference type="Proteomes" id="UP000249248"/>
    </source>
</evidence>
<accession>A0A2W1N4K1</accession>
<reference evidence="12 13" key="1">
    <citation type="submission" date="2018-06" db="EMBL/GenBank/DDBJ databases">
        <title>The draft genome sequence of Crocinitomix sp. SM1701.</title>
        <authorList>
            <person name="Zhang X."/>
        </authorList>
    </citation>
    <scope>NUCLEOTIDE SEQUENCE [LARGE SCALE GENOMIC DNA]</scope>
    <source>
        <strain evidence="12 13">SM1701</strain>
    </source>
</reference>
<evidence type="ECO:0000259" key="11">
    <source>
        <dbReference type="Pfam" id="PF02233"/>
    </source>
</evidence>
<keyword evidence="13" id="KW-1185">Reference proteome</keyword>
<feature type="transmembrane region" description="Helical" evidence="10">
    <location>
        <begin position="6"/>
        <end position="23"/>
    </location>
</feature>
<dbReference type="GO" id="GO:0008750">
    <property type="term" value="F:proton-translocating NAD(P)+ transhydrogenase activity"/>
    <property type="evidence" value="ECO:0007669"/>
    <property type="project" value="UniProtKB-EC"/>
</dbReference>
<evidence type="ECO:0000256" key="4">
    <source>
        <dbReference type="ARBA" id="ARBA00022857"/>
    </source>
</evidence>
<keyword evidence="5" id="KW-1278">Translocase</keyword>
<feature type="transmembrane region" description="Helical" evidence="10">
    <location>
        <begin position="30"/>
        <end position="54"/>
    </location>
</feature>
<dbReference type="EMBL" id="QKSB01000001">
    <property type="protein sequence ID" value="PZE18744.1"/>
    <property type="molecule type" value="Genomic_DNA"/>
</dbReference>
<feature type="transmembrane region" description="Helical" evidence="10">
    <location>
        <begin position="92"/>
        <end position="113"/>
    </location>
</feature>
<dbReference type="PANTHER" id="PTHR44758:SF1">
    <property type="entry name" value="NAD(P) TRANSHYDROGENASE SUBUNIT BETA"/>
    <property type="match status" value="1"/>
</dbReference>